<protein>
    <submittedName>
        <fullName evidence="8">Proto-oncogene vav-like</fullName>
    </submittedName>
</protein>
<dbReference type="Pfam" id="PF00018">
    <property type="entry name" value="SH3_1"/>
    <property type="match status" value="1"/>
</dbReference>
<dbReference type="PRINTS" id="PR01887">
    <property type="entry name" value="SPECTRNALPHA"/>
</dbReference>
<feature type="region of interest" description="Disordered" evidence="4">
    <location>
        <begin position="1"/>
        <end position="45"/>
    </location>
</feature>
<dbReference type="PRINTS" id="PR00401">
    <property type="entry name" value="SH2DOMAIN"/>
</dbReference>
<evidence type="ECO:0000313" key="8">
    <source>
        <dbReference type="RefSeq" id="XP_006812787.1"/>
    </source>
</evidence>
<name>A0ABM0LYE6_SACKO</name>
<evidence type="ECO:0000256" key="1">
    <source>
        <dbReference type="ARBA" id="ARBA00022443"/>
    </source>
</evidence>
<dbReference type="InterPro" id="IPR000980">
    <property type="entry name" value="SH2"/>
</dbReference>
<dbReference type="PANTHER" id="PTHR45818:SF3">
    <property type="entry name" value="PROTEIN VAV"/>
    <property type="match status" value="1"/>
</dbReference>
<dbReference type="InterPro" id="IPR001452">
    <property type="entry name" value="SH3_domain"/>
</dbReference>
<dbReference type="PROSITE" id="PS50001">
    <property type="entry name" value="SH2"/>
    <property type="match status" value="1"/>
</dbReference>
<evidence type="ECO:0000259" key="6">
    <source>
        <dbReference type="PROSITE" id="PS50002"/>
    </source>
</evidence>
<dbReference type="PRINTS" id="PR00452">
    <property type="entry name" value="SH3DOMAIN"/>
</dbReference>
<dbReference type="InterPro" id="IPR036028">
    <property type="entry name" value="SH3-like_dom_sf"/>
</dbReference>
<keyword evidence="7" id="KW-1185">Reference proteome</keyword>
<feature type="domain" description="SH2" evidence="5">
    <location>
        <begin position="45"/>
        <end position="139"/>
    </location>
</feature>
<evidence type="ECO:0000256" key="3">
    <source>
        <dbReference type="PROSITE-ProRule" id="PRU00192"/>
    </source>
</evidence>
<keyword evidence="2" id="KW-0727">SH2 domain</keyword>
<dbReference type="SMART" id="SM00252">
    <property type="entry name" value="SH2"/>
    <property type="match status" value="1"/>
</dbReference>
<proteinExistence type="predicted"/>
<feature type="compositionally biased region" description="Polar residues" evidence="4">
    <location>
        <begin position="27"/>
        <end position="41"/>
    </location>
</feature>
<dbReference type="PROSITE" id="PS50002">
    <property type="entry name" value="SH3"/>
    <property type="match status" value="1"/>
</dbReference>
<dbReference type="Gene3D" id="3.30.505.10">
    <property type="entry name" value="SH2 domain"/>
    <property type="match status" value="1"/>
</dbReference>
<accession>A0ABM0LYE6</accession>
<reference evidence="8" key="1">
    <citation type="submission" date="2025-08" db="UniProtKB">
        <authorList>
            <consortium name="RefSeq"/>
        </authorList>
    </citation>
    <scope>IDENTIFICATION</scope>
    <source>
        <tissue evidence="8">Testes</tissue>
    </source>
</reference>
<feature type="non-terminal residue" evidence="8">
    <location>
        <position position="1"/>
    </location>
</feature>
<dbReference type="Proteomes" id="UP000694865">
    <property type="component" value="Unplaced"/>
</dbReference>
<evidence type="ECO:0000256" key="2">
    <source>
        <dbReference type="PROSITE-ProRule" id="PRU00191"/>
    </source>
</evidence>
<gene>
    <name evidence="8" type="primary">LOC102808592</name>
</gene>
<evidence type="ECO:0000313" key="7">
    <source>
        <dbReference type="Proteomes" id="UP000694865"/>
    </source>
</evidence>
<keyword evidence="1 3" id="KW-0728">SH3 domain</keyword>
<dbReference type="Pfam" id="PF00017">
    <property type="entry name" value="SH2"/>
    <property type="match status" value="1"/>
</dbReference>
<evidence type="ECO:0000256" key="4">
    <source>
        <dbReference type="SAM" id="MobiDB-lite"/>
    </source>
</evidence>
<evidence type="ECO:0000259" key="5">
    <source>
        <dbReference type="PROSITE" id="PS50001"/>
    </source>
</evidence>
<dbReference type="InterPro" id="IPR036860">
    <property type="entry name" value="SH2_dom_sf"/>
</dbReference>
<dbReference type="RefSeq" id="XP_006812787.1">
    <property type="nucleotide sequence ID" value="XM_006812724.1"/>
</dbReference>
<dbReference type="SUPFAM" id="SSF55550">
    <property type="entry name" value="SH2 domain"/>
    <property type="match status" value="1"/>
</dbReference>
<feature type="domain" description="SH3" evidence="6">
    <location>
        <begin position="166"/>
        <end position="226"/>
    </location>
</feature>
<organism evidence="7 8">
    <name type="scientific">Saccoglossus kowalevskii</name>
    <name type="common">Acorn worm</name>
    <dbReference type="NCBI Taxonomy" id="10224"/>
    <lineage>
        <taxon>Eukaryota</taxon>
        <taxon>Metazoa</taxon>
        <taxon>Hemichordata</taxon>
        <taxon>Enteropneusta</taxon>
        <taxon>Harrimaniidae</taxon>
        <taxon>Saccoglossus</taxon>
    </lineage>
</organism>
<dbReference type="GeneID" id="102808592"/>
<dbReference type="PANTHER" id="PTHR45818">
    <property type="entry name" value="PROTEIN VAV"/>
    <property type="match status" value="1"/>
</dbReference>
<dbReference type="SMART" id="SM00326">
    <property type="entry name" value="SH3"/>
    <property type="match status" value="1"/>
</dbReference>
<sequence>GSYEPTVPSFPNTMPSIQGRHDLPVSPGSQQREPTKTSDLSSYPWYGGAMERETAEVKLEKLKPGSFIVRDSMRTGGYALSIKYDKLPKHIKIRGTTDKQYYLADSKMFQSIPELVSYYQNNSLSPSFPGVDTTLMYPYKRVQRRQYTYYTMYVVLYFQPYIHCRAVIGHAVVLYDFAARDTKELTLKKGEKVEIMSKAGGFRGWWKGQIDDRVGYFPSTYVEEKD</sequence>
<dbReference type="SUPFAM" id="SSF50044">
    <property type="entry name" value="SH3-domain"/>
    <property type="match status" value="1"/>
</dbReference>
<dbReference type="Gene3D" id="2.30.30.40">
    <property type="entry name" value="SH3 Domains"/>
    <property type="match status" value="1"/>
</dbReference>